<dbReference type="Ensembl" id="ENSSFOT00015028508.2">
    <property type="protein sequence ID" value="ENSSFOP00015028189.2"/>
    <property type="gene ID" value="ENSSFOG00015018072.2"/>
</dbReference>
<dbReference type="SUPFAM" id="SSF81383">
    <property type="entry name" value="F-box domain"/>
    <property type="match status" value="1"/>
</dbReference>
<feature type="domain" description="F-box" evidence="5">
    <location>
        <begin position="243"/>
        <end position="292"/>
    </location>
</feature>
<sequence length="720" mass="81105">MDLCEFLTASAHELRCRGRDGNLFPCGRCQPCALHSQISRTMQWFLRAGDELRRHFLIGILLRCQGTDILKDVERLLRVTHCKDFTYTRSRQKPSLQEDSTTWSSSRALDGELLRNTILETWDWFSGSKQWTKEVYVLRLLQLCNTELLHALGNLTNVLLRRERKDFLLGDVSKYQSINQSINAEHRLLKQTSWCGFKGLQNEAKKDDSSTTGGETGSLCCEDLALMVTPRSSKALSGVSRCKDFIRGLPVHLAKRILGLLDKAALLSCLYVSQHWRCLAKEVWVDWEFKRVLENRAVILSQVSSCRCSLDLLLSSLCNVSFLQERGFEKAYAGINTKVVKMEERNVYCGPYNLLLLLDRKVPQRVVDYGGGQLLAVGSKDRLVQLLEVDTAREASPAMRGHTGSIRAVLLREERDLLISASFDLSIRCWNLKTKACVMLFRGHSGTVTCLGLHGDSLVSGAKDCKVKVWNLVTGKCYEKLKFQHSDPILCVKTDGNVVLSSCQKGQVKMWSLKSAMLIKVFDGHEGPVRCLFFNQWHVLSGGADGCVIAWSTSCDFHKSLATYQHPKEVLALEFLFLRVITGCSDGKVRIFNFLTGNCLRVIKASSPLSPVLSLHAHSNKVVINTKSSVVLLRFAEVHWDYSLESDRTLVGEPARDLPKNSSSGFRKHPYPYVRAERMALLASSNRKLYHRTSQEAERPALSHHARSLSTASMRRAQST</sequence>
<dbReference type="InterPro" id="IPR001810">
    <property type="entry name" value="F-box_dom"/>
</dbReference>
<evidence type="ECO:0000256" key="1">
    <source>
        <dbReference type="ARBA" id="ARBA00022574"/>
    </source>
</evidence>
<dbReference type="SMART" id="SM00320">
    <property type="entry name" value="WD40"/>
    <property type="match status" value="5"/>
</dbReference>
<dbReference type="AlphaFoldDB" id="A0A8C9SBD8"/>
<dbReference type="Pfam" id="PF00400">
    <property type="entry name" value="WD40"/>
    <property type="match status" value="4"/>
</dbReference>
<keyword evidence="2" id="KW-0677">Repeat</keyword>
<evidence type="ECO:0000259" key="5">
    <source>
        <dbReference type="PROSITE" id="PS50181"/>
    </source>
</evidence>
<organism evidence="6 7">
    <name type="scientific">Scleropages formosus</name>
    <name type="common">Asian bonytongue</name>
    <name type="synonym">Osteoglossum formosum</name>
    <dbReference type="NCBI Taxonomy" id="113540"/>
    <lineage>
        <taxon>Eukaryota</taxon>
        <taxon>Metazoa</taxon>
        <taxon>Chordata</taxon>
        <taxon>Craniata</taxon>
        <taxon>Vertebrata</taxon>
        <taxon>Euteleostomi</taxon>
        <taxon>Actinopterygii</taxon>
        <taxon>Neopterygii</taxon>
        <taxon>Teleostei</taxon>
        <taxon>Osteoglossocephala</taxon>
        <taxon>Osteoglossomorpha</taxon>
        <taxon>Osteoglossiformes</taxon>
        <taxon>Osteoglossidae</taxon>
        <taxon>Scleropages</taxon>
    </lineage>
</organism>
<dbReference type="InterPro" id="IPR015943">
    <property type="entry name" value="WD40/YVTN_repeat-like_dom_sf"/>
</dbReference>
<protein>
    <submittedName>
        <fullName evidence="6">F-box and WD repeat domain containing 10</fullName>
    </submittedName>
</protein>
<dbReference type="PROSITE" id="PS50181">
    <property type="entry name" value="FBOX"/>
    <property type="match status" value="1"/>
</dbReference>
<dbReference type="PROSITE" id="PS50082">
    <property type="entry name" value="WD_REPEATS_2"/>
    <property type="match status" value="2"/>
</dbReference>
<dbReference type="InterPro" id="IPR001680">
    <property type="entry name" value="WD40_rpt"/>
</dbReference>
<dbReference type="CDD" id="cd22136">
    <property type="entry name" value="F-box_FBXW10"/>
    <property type="match status" value="1"/>
</dbReference>
<dbReference type="GeneTree" id="ENSGT00940000158003"/>
<dbReference type="OrthoDB" id="674604at2759"/>
<evidence type="ECO:0000313" key="6">
    <source>
        <dbReference type="Ensembl" id="ENSSFOP00015028189.2"/>
    </source>
</evidence>
<dbReference type="PANTHER" id="PTHR19872:SF7">
    <property type="entry name" value="F-BOX AND WD REPEAT DOMAIN CONTAINING PROTEIN 10B-RELATED"/>
    <property type="match status" value="1"/>
</dbReference>
<feature type="compositionally biased region" description="Polar residues" evidence="4">
    <location>
        <begin position="708"/>
        <end position="720"/>
    </location>
</feature>
<reference evidence="6" key="2">
    <citation type="submission" date="2025-08" db="UniProtKB">
        <authorList>
            <consortium name="Ensembl"/>
        </authorList>
    </citation>
    <scope>IDENTIFICATION</scope>
</reference>
<dbReference type="InterPro" id="IPR019775">
    <property type="entry name" value="WD40_repeat_CS"/>
</dbReference>
<dbReference type="SUPFAM" id="SSF50978">
    <property type="entry name" value="WD40 repeat-like"/>
    <property type="match status" value="1"/>
</dbReference>
<dbReference type="PROSITE" id="PS50294">
    <property type="entry name" value="WD_REPEATS_REGION"/>
    <property type="match status" value="2"/>
</dbReference>
<reference evidence="6 7" key="1">
    <citation type="submission" date="2019-04" db="EMBL/GenBank/DDBJ databases">
        <authorList>
            <consortium name="Wellcome Sanger Institute Data Sharing"/>
        </authorList>
    </citation>
    <scope>NUCLEOTIDE SEQUENCE [LARGE SCALE GENOMIC DNA]</scope>
</reference>
<evidence type="ECO:0000313" key="7">
    <source>
        <dbReference type="Proteomes" id="UP000694397"/>
    </source>
</evidence>
<gene>
    <name evidence="6" type="primary">fbxw10</name>
</gene>
<accession>A0A8C9SBD8</accession>
<feature type="repeat" description="WD" evidence="3">
    <location>
        <begin position="399"/>
        <end position="440"/>
    </location>
</feature>
<dbReference type="Proteomes" id="UP000694397">
    <property type="component" value="Chromosome 1"/>
</dbReference>
<name>A0A8C9SBD8_SCLFO</name>
<proteinExistence type="predicted"/>
<evidence type="ECO:0000256" key="2">
    <source>
        <dbReference type="ARBA" id="ARBA00022737"/>
    </source>
</evidence>
<dbReference type="Gene3D" id="1.20.1280.50">
    <property type="match status" value="1"/>
</dbReference>
<keyword evidence="1 3" id="KW-0853">WD repeat</keyword>
<dbReference type="InterPro" id="IPR051075">
    <property type="entry name" value="SCF_subunit_WD-repeat"/>
</dbReference>
<reference evidence="6" key="3">
    <citation type="submission" date="2025-09" db="UniProtKB">
        <authorList>
            <consortium name="Ensembl"/>
        </authorList>
    </citation>
    <scope>IDENTIFICATION</scope>
</reference>
<feature type="repeat" description="WD" evidence="3">
    <location>
        <begin position="441"/>
        <end position="480"/>
    </location>
</feature>
<dbReference type="PANTHER" id="PTHR19872">
    <property type="entry name" value="UBIQUITIN LIGASE SPECIFICITY FACTOR/HREP PROTEIN"/>
    <property type="match status" value="1"/>
</dbReference>
<dbReference type="InterPro" id="IPR036322">
    <property type="entry name" value="WD40_repeat_dom_sf"/>
</dbReference>
<dbReference type="PROSITE" id="PS00678">
    <property type="entry name" value="WD_REPEATS_1"/>
    <property type="match status" value="1"/>
</dbReference>
<evidence type="ECO:0000256" key="4">
    <source>
        <dbReference type="SAM" id="MobiDB-lite"/>
    </source>
</evidence>
<feature type="region of interest" description="Disordered" evidence="4">
    <location>
        <begin position="690"/>
        <end position="720"/>
    </location>
</feature>
<evidence type="ECO:0000256" key="3">
    <source>
        <dbReference type="PROSITE-ProRule" id="PRU00221"/>
    </source>
</evidence>
<keyword evidence="7" id="KW-1185">Reference proteome</keyword>
<dbReference type="CDD" id="cd00200">
    <property type="entry name" value="WD40"/>
    <property type="match status" value="1"/>
</dbReference>
<dbReference type="Gene3D" id="2.130.10.10">
    <property type="entry name" value="YVTN repeat-like/Quinoprotein amine dehydrogenase"/>
    <property type="match status" value="1"/>
</dbReference>
<dbReference type="InterPro" id="IPR036047">
    <property type="entry name" value="F-box-like_dom_sf"/>
</dbReference>